<accession>A0ABZ1YP93</accession>
<dbReference type="Proteomes" id="UP001432062">
    <property type="component" value="Chromosome"/>
</dbReference>
<dbReference type="Pfam" id="PF00440">
    <property type="entry name" value="TetR_N"/>
    <property type="match status" value="1"/>
</dbReference>
<dbReference type="InterPro" id="IPR050109">
    <property type="entry name" value="HTH-type_TetR-like_transc_reg"/>
</dbReference>
<evidence type="ECO:0000256" key="4">
    <source>
        <dbReference type="PROSITE-ProRule" id="PRU00335"/>
    </source>
</evidence>
<dbReference type="PROSITE" id="PS50977">
    <property type="entry name" value="HTH_TETR_2"/>
    <property type="match status" value="1"/>
</dbReference>
<dbReference type="PANTHER" id="PTHR30055">
    <property type="entry name" value="HTH-TYPE TRANSCRIPTIONAL REGULATOR RUTR"/>
    <property type="match status" value="1"/>
</dbReference>
<dbReference type="EMBL" id="CP109441">
    <property type="protein sequence ID" value="WUV44081.1"/>
    <property type="molecule type" value="Genomic_DNA"/>
</dbReference>
<evidence type="ECO:0000313" key="6">
    <source>
        <dbReference type="EMBL" id="WUV44081.1"/>
    </source>
</evidence>
<proteinExistence type="predicted"/>
<dbReference type="PRINTS" id="PR00455">
    <property type="entry name" value="HTHTETR"/>
</dbReference>
<dbReference type="InterPro" id="IPR009057">
    <property type="entry name" value="Homeodomain-like_sf"/>
</dbReference>
<feature type="domain" description="HTH tetR-type" evidence="5">
    <location>
        <begin position="15"/>
        <end position="75"/>
    </location>
</feature>
<dbReference type="InterPro" id="IPR001647">
    <property type="entry name" value="HTH_TetR"/>
</dbReference>
<gene>
    <name evidence="6" type="ORF">OG563_33575</name>
</gene>
<dbReference type="RefSeq" id="WP_329406846.1">
    <property type="nucleotide sequence ID" value="NZ_CP109441.1"/>
</dbReference>
<keyword evidence="2 4" id="KW-0238">DNA-binding</keyword>
<reference evidence="6" key="1">
    <citation type="submission" date="2022-10" db="EMBL/GenBank/DDBJ databases">
        <title>The complete genomes of actinobacterial strains from the NBC collection.</title>
        <authorList>
            <person name="Joergensen T.S."/>
            <person name="Alvarez Arevalo M."/>
            <person name="Sterndorff E.B."/>
            <person name="Faurdal D."/>
            <person name="Vuksanovic O."/>
            <person name="Mourched A.-S."/>
            <person name="Charusanti P."/>
            <person name="Shaw S."/>
            <person name="Blin K."/>
            <person name="Weber T."/>
        </authorList>
    </citation>
    <scope>NUCLEOTIDE SEQUENCE</scope>
    <source>
        <strain evidence="6">NBC_01482</strain>
    </source>
</reference>
<dbReference type="InterPro" id="IPR036271">
    <property type="entry name" value="Tet_transcr_reg_TetR-rel_C_sf"/>
</dbReference>
<evidence type="ECO:0000256" key="3">
    <source>
        <dbReference type="ARBA" id="ARBA00023163"/>
    </source>
</evidence>
<dbReference type="SUPFAM" id="SSF48498">
    <property type="entry name" value="Tetracyclin repressor-like, C-terminal domain"/>
    <property type="match status" value="1"/>
</dbReference>
<organism evidence="6 7">
    <name type="scientific">Nocardia vinacea</name>
    <dbReference type="NCBI Taxonomy" id="96468"/>
    <lineage>
        <taxon>Bacteria</taxon>
        <taxon>Bacillati</taxon>
        <taxon>Actinomycetota</taxon>
        <taxon>Actinomycetes</taxon>
        <taxon>Mycobacteriales</taxon>
        <taxon>Nocardiaceae</taxon>
        <taxon>Nocardia</taxon>
    </lineage>
</organism>
<evidence type="ECO:0000313" key="7">
    <source>
        <dbReference type="Proteomes" id="UP001432062"/>
    </source>
</evidence>
<sequence>MPAKGKVSSREAKGQQTRELLLGAAIAEFKRKGMAAADVGEIVSVAGVAHGTFFFHFPTKEHVLIELEQREEERMARELSRFLRKPHDLAATLTESVRLHEAIRKRLGSHLFKDFLALHLSATRAQYEEWSAHPVFIVLMDELERARERGEIASDTDVFHSVLFFIAGLYPLLIGLPETPSMRDPVLEKYVATTLHSMRGQ</sequence>
<evidence type="ECO:0000256" key="1">
    <source>
        <dbReference type="ARBA" id="ARBA00023015"/>
    </source>
</evidence>
<keyword evidence="7" id="KW-1185">Reference proteome</keyword>
<keyword evidence="3" id="KW-0804">Transcription</keyword>
<dbReference type="SUPFAM" id="SSF46689">
    <property type="entry name" value="Homeodomain-like"/>
    <property type="match status" value="1"/>
</dbReference>
<evidence type="ECO:0000259" key="5">
    <source>
        <dbReference type="PROSITE" id="PS50977"/>
    </source>
</evidence>
<protein>
    <submittedName>
        <fullName evidence="6">TetR/AcrR family transcriptional regulator</fullName>
    </submittedName>
</protein>
<keyword evidence="1" id="KW-0805">Transcription regulation</keyword>
<feature type="DNA-binding region" description="H-T-H motif" evidence="4">
    <location>
        <begin position="38"/>
        <end position="57"/>
    </location>
</feature>
<name>A0ABZ1YP93_9NOCA</name>
<dbReference type="Gene3D" id="1.10.357.10">
    <property type="entry name" value="Tetracycline Repressor, domain 2"/>
    <property type="match status" value="1"/>
</dbReference>
<evidence type="ECO:0000256" key="2">
    <source>
        <dbReference type="ARBA" id="ARBA00023125"/>
    </source>
</evidence>
<dbReference type="PANTHER" id="PTHR30055:SF234">
    <property type="entry name" value="HTH-TYPE TRANSCRIPTIONAL REGULATOR BETI"/>
    <property type="match status" value="1"/>
</dbReference>